<feature type="signal peptide" evidence="1">
    <location>
        <begin position="1"/>
        <end position="29"/>
    </location>
</feature>
<comment type="caution">
    <text evidence="3">The sequence shown here is derived from an EMBL/GenBank/DDBJ whole genome shotgun (WGS) entry which is preliminary data.</text>
</comment>
<feature type="chain" id="PRO_5047049855" description="AB hydrolase-1 domain-containing protein" evidence="1">
    <location>
        <begin position="30"/>
        <end position="299"/>
    </location>
</feature>
<accession>A0ABP7X136</accession>
<protein>
    <recommendedName>
        <fullName evidence="2">AB hydrolase-1 domain-containing protein</fullName>
    </recommendedName>
</protein>
<evidence type="ECO:0000313" key="4">
    <source>
        <dbReference type="Proteomes" id="UP001500841"/>
    </source>
</evidence>
<organism evidence="3 4">
    <name type="scientific">Mucilaginibacter panaciglaebae</name>
    <dbReference type="NCBI Taxonomy" id="502331"/>
    <lineage>
        <taxon>Bacteria</taxon>
        <taxon>Pseudomonadati</taxon>
        <taxon>Bacteroidota</taxon>
        <taxon>Sphingobacteriia</taxon>
        <taxon>Sphingobacteriales</taxon>
        <taxon>Sphingobacteriaceae</taxon>
        <taxon>Mucilaginibacter</taxon>
    </lineage>
</organism>
<dbReference type="EMBL" id="BAABCV010000010">
    <property type="protein sequence ID" value="GAA4101374.1"/>
    <property type="molecule type" value="Genomic_DNA"/>
</dbReference>
<feature type="domain" description="AB hydrolase-1" evidence="2">
    <location>
        <begin position="59"/>
        <end position="288"/>
    </location>
</feature>
<keyword evidence="1" id="KW-0732">Signal</keyword>
<dbReference type="Proteomes" id="UP001500841">
    <property type="component" value="Unassembled WGS sequence"/>
</dbReference>
<keyword evidence="4" id="KW-1185">Reference proteome</keyword>
<dbReference type="RefSeq" id="WP_345105630.1">
    <property type="nucleotide sequence ID" value="NZ_BAABCV010000010.1"/>
</dbReference>
<name>A0ABP7X136_9SPHI</name>
<sequence length="299" mass="32771">MEAFCFVYQRKVLLLIAGLVSGLVNPAQATPVFKDTLVTVGNHKLYVVEQGPQDSKLTIVFESGAGGTSQDWVKVKALLPDNLHTVAYDRAGSGKSEAGPLPRTMAQEVLELHKLLKAIGTKGNVILVAQSLGGLLVRLYTERYGNNVAGIVLVDPTHESSVLGSMKYGGWVRLREKATGKPIPQPQLKLTVSPGYDTTADYMAEEFQKIYLAAQRHPQQLGNRPLVIIGAGIRSQPPGTPDEQWKQLRAERDEQLRNMTSLSSNAKFILDAKSSHNIQNDNPQVVMEAIKTIIDQIHQ</sequence>
<evidence type="ECO:0000256" key="1">
    <source>
        <dbReference type="SAM" id="SignalP"/>
    </source>
</evidence>
<reference evidence="4" key="1">
    <citation type="journal article" date="2019" name="Int. J. Syst. Evol. Microbiol.">
        <title>The Global Catalogue of Microorganisms (GCM) 10K type strain sequencing project: providing services to taxonomists for standard genome sequencing and annotation.</title>
        <authorList>
            <consortium name="The Broad Institute Genomics Platform"/>
            <consortium name="The Broad Institute Genome Sequencing Center for Infectious Disease"/>
            <person name="Wu L."/>
            <person name="Ma J."/>
        </authorList>
    </citation>
    <scope>NUCLEOTIDE SEQUENCE [LARGE SCALE GENOMIC DNA]</scope>
    <source>
        <strain evidence="4">JCM 17085</strain>
    </source>
</reference>
<dbReference type="PANTHER" id="PTHR43798">
    <property type="entry name" value="MONOACYLGLYCEROL LIPASE"/>
    <property type="match status" value="1"/>
</dbReference>
<evidence type="ECO:0000259" key="2">
    <source>
        <dbReference type="Pfam" id="PF12697"/>
    </source>
</evidence>
<dbReference type="Pfam" id="PF12697">
    <property type="entry name" value="Abhydrolase_6"/>
    <property type="match status" value="1"/>
</dbReference>
<dbReference type="InterPro" id="IPR029058">
    <property type="entry name" value="AB_hydrolase_fold"/>
</dbReference>
<dbReference type="InterPro" id="IPR000073">
    <property type="entry name" value="AB_hydrolase_1"/>
</dbReference>
<gene>
    <name evidence="3" type="ORF">GCM10022392_27540</name>
</gene>
<dbReference type="PANTHER" id="PTHR43798:SF33">
    <property type="entry name" value="HYDROLASE, PUTATIVE (AFU_ORTHOLOGUE AFUA_2G14860)-RELATED"/>
    <property type="match status" value="1"/>
</dbReference>
<dbReference type="Gene3D" id="3.40.50.1820">
    <property type="entry name" value="alpha/beta hydrolase"/>
    <property type="match status" value="1"/>
</dbReference>
<evidence type="ECO:0000313" key="3">
    <source>
        <dbReference type="EMBL" id="GAA4101374.1"/>
    </source>
</evidence>
<proteinExistence type="predicted"/>
<dbReference type="InterPro" id="IPR050266">
    <property type="entry name" value="AB_hydrolase_sf"/>
</dbReference>
<dbReference type="SUPFAM" id="SSF53474">
    <property type="entry name" value="alpha/beta-Hydrolases"/>
    <property type="match status" value="1"/>
</dbReference>